<dbReference type="InterPro" id="IPR036962">
    <property type="entry name" value="Glyco_hydro_3_N_sf"/>
</dbReference>
<evidence type="ECO:0000313" key="3">
    <source>
        <dbReference type="Proteomes" id="UP000278756"/>
    </source>
</evidence>
<accession>A0A3G9G7L6</accession>
<organism evidence="2 3">
    <name type="scientific">Asticcacaulis excentricus</name>
    <dbReference type="NCBI Taxonomy" id="78587"/>
    <lineage>
        <taxon>Bacteria</taxon>
        <taxon>Pseudomonadati</taxon>
        <taxon>Pseudomonadota</taxon>
        <taxon>Alphaproteobacteria</taxon>
        <taxon>Caulobacterales</taxon>
        <taxon>Caulobacteraceae</taxon>
        <taxon>Asticcacaulis</taxon>
    </lineage>
</organism>
<evidence type="ECO:0000313" key="2">
    <source>
        <dbReference type="EMBL" id="BBF81965.1"/>
    </source>
</evidence>
<dbReference type="InterPro" id="IPR017853">
    <property type="entry name" value="GH"/>
</dbReference>
<evidence type="ECO:0000256" key="1">
    <source>
        <dbReference type="ARBA" id="ARBA00022801"/>
    </source>
</evidence>
<dbReference type="GO" id="GO:0008422">
    <property type="term" value="F:beta-glucosidase activity"/>
    <property type="evidence" value="ECO:0007669"/>
    <property type="project" value="UniProtKB-EC"/>
</dbReference>
<dbReference type="GO" id="GO:0005975">
    <property type="term" value="P:carbohydrate metabolic process"/>
    <property type="evidence" value="ECO:0007669"/>
    <property type="project" value="InterPro"/>
</dbReference>
<dbReference type="AlphaFoldDB" id="A0A3G9G7L6"/>
<dbReference type="EC" id="3.2.1.21" evidence="2"/>
<keyword evidence="2" id="KW-0326">Glycosidase</keyword>
<name>A0A3G9G7L6_9CAUL</name>
<dbReference type="Gene3D" id="3.20.20.300">
    <property type="entry name" value="Glycoside hydrolase, family 3, N-terminal domain"/>
    <property type="match status" value="1"/>
</dbReference>
<keyword evidence="1 2" id="KW-0378">Hydrolase</keyword>
<proteinExistence type="predicted"/>
<sequence>MSADPTLSDAQFAVLDAAGLIRGVQSVHFVSTVKHFSINPQETGRTTLSAQISEPALRMSDNLAFELARHPDAEGTS</sequence>
<dbReference type="SUPFAM" id="SSF51445">
    <property type="entry name" value="(Trans)glycosidases"/>
    <property type="match status" value="1"/>
</dbReference>
<dbReference type="Proteomes" id="UP000278756">
    <property type="component" value="Chromosome 2"/>
</dbReference>
<reference evidence="3" key="2">
    <citation type="journal article" date="2017" name="Plant Physiol. Biochem.">
        <title>Differential oxidative and antioxidative response of duckweed Lemna minor toward plant growth promoting/inhibiting bacteria.</title>
        <authorList>
            <person name="Ishizawa H."/>
            <person name="Kuroda M."/>
            <person name="Morikawa M."/>
            <person name="Ike M."/>
        </authorList>
    </citation>
    <scope>NUCLEOTIDE SEQUENCE [LARGE SCALE GENOMIC DNA]</scope>
    <source>
        <strain evidence="3">M6</strain>
    </source>
</reference>
<gene>
    <name evidence="2" type="ORF">EM6_2584</name>
</gene>
<dbReference type="EMBL" id="AP018828">
    <property type="protein sequence ID" value="BBF81965.1"/>
    <property type="molecule type" value="Genomic_DNA"/>
</dbReference>
<dbReference type="RefSeq" id="WP_126423598.1">
    <property type="nucleotide sequence ID" value="NZ_AP018828.1"/>
</dbReference>
<protein>
    <submittedName>
        <fullName evidence="2">Beta-glucosidase</fullName>
        <ecNumber evidence="2">3.2.1.21</ecNumber>
    </submittedName>
</protein>
<reference evidence="3" key="1">
    <citation type="journal article" date="2017" name="Biotechnol. Biofuels">
        <title>Evaluation of environmental bacterial communities as a factor affecting the growth of duckweed Lemna minor.</title>
        <authorList>
            <person name="Ishizawa H."/>
            <person name="Kuroda M."/>
            <person name="Morikawa M."/>
            <person name="Ike M."/>
        </authorList>
    </citation>
    <scope>NUCLEOTIDE SEQUENCE [LARGE SCALE GENOMIC DNA]</scope>
    <source>
        <strain evidence="3">M6</strain>
    </source>
</reference>